<accession>A0A8J8P2P4</accession>
<name>A0A8J8P2P4_HALGN</name>
<evidence type="ECO:0000256" key="1">
    <source>
        <dbReference type="PROSITE-ProRule" id="PRU00042"/>
    </source>
</evidence>
<dbReference type="AlphaFoldDB" id="A0A8J8P2P4"/>
<proteinExistence type="predicted"/>
<sequence>MNFTIGSIKCFTQERNEIQREAVKHGYVILLGKSIDKVLGFGKNDSKRSQMLVQITGTLRNLANDDDSYSRMCKSKVVQKLIQVLEKYNSPTNKELMQNISRVLSKVSLDSECSKAIIATGKLKFLADLLCDWQHQTLFVQRIAFVLANLTTYFDEAREQIGTADQVKKIIAVSLYFFETDQQFYEDELRNQGRDFSPRTADKIANQARVVEDTLVKLIRLVANLSTEEQFIESITQSGEREMLNEFLTWMVSTLQRKKIGKSEEFILNSVSCATNLLFYDTPSKEVMFDEDLRIKIFKAVKMYVLETTNEELQIEAVRVLSNLSRHAKLCEEFVSDRQFIEALILILDHTLRELVFYTIGIIINMTMHDSPRAKLCQQQPLLVGKLTDVLKDANIEDMDLAKVAGKALHNLAVCTKQEGATFSWSSEQIKRVDEIVTNLGEELDSIMDVANEEELEEIKGIRDLVNALINDMPENTFDCPDAKCGRKFKNQGELDKHVQRRHGSVK</sequence>
<keyword evidence="1" id="KW-0479">Metal-binding</keyword>
<dbReference type="OrthoDB" id="247006at2759"/>
<organism evidence="3 4">
    <name type="scientific">Halteria grandinella</name>
    <dbReference type="NCBI Taxonomy" id="5974"/>
    <lineage>
        <taxon>Eukaryota</taxon>
        <taxon>Sar</taxon>
        <taxon>Alveolata</taxon>
        <taxon>Ciliophora</taxon>
        <taxon>Intramacronucleata</taxon>
        <taxon>Spirotrichea</taxon>
        <taxon>Stichotrichia</taxon>
        <taxon>Sporadotrichida</taxon>
        <taxon>Halteriidae</taxon>
        <taxon>Halteria</taxon>
    </lineage>
</organism>
<gene>
    <name evidence="3" type="ORF">FGO68_gene12816</name>
</gene>
<evidence type="ECO:0000313" key="3">
    <source>
        <dbReference type="EMBL" id="TNV86007.1"/>
    </source>
</evidence>
<dbReference type="GO" id="GO:0008270">
    <property type="term" value="F:zinc ion binding"/>
    <property type="evidence" value="ECO:0007669"/>
    <property type="project" value="UniProtKB-KW"/>
</dbReference>
<dbReference type="Gene3D" id="1.25.10.10">
    <property type="entry name" value="Leucine-rich Repeat Variant"/>
    <property type="match status" value="2"/>
</dbReference>
<dbReference type="Proteomes" id="UP000785679">
    <property type="component" value="Unassembled WGS sequence"/>
</dbReference>
<keyword evidence="4" id="KW-1185">Reference proteome</keyword>
<comment type="caution">
    <text evidence="3">The sequence shown here is derived from an EMBL/GenBank/DDBJ whole genome shotgun (WGS) entry which is preliminary data.</text>
</comment>
<evidence type="ECO:0000313" key="4">
    <source>
        <dbReference type="Proteomes" id="UP000785679"/>
    </source>
</evidence>
<dbReference type="InterPro" id="IPR016024">
    <property type="entry name" value="ARM-type_fold"/>
</dbReference>
<keyword evidence="1" id="KW-0863">Zinc-finger</keyword>
<dbReference type="GO" id="GO:0044782">
    <property type="term" value="P:cilium organization"/>
    <property type="evidence" value="ECO:0007669"/>
    <property type="project" value="TreeGrafter"/>
</dbReference>
<protein>
    <recommendedName>
        <fullName evidence="2">C2H2-type domain-containing protein</fullName>
    </recommendedName>
</protein>
<dbReference type="PANTHER" id="PTHR21356:SF1">
    <property type="entry name" value="ARMADILLO REPEAT-CONTAINING PROTEIN 2"/>
    <property type="match status" value="1"/>
</dbReference>
<evidence type="ECO:0000259" key="2">
    <source>
        <dbReference type="PROSITE" id="PS50157"/>
    </source>
</evidence>
<dbReference type="PROSITE" id="PS00028">
    <property type="entry name" value="ZINC_FINGER_C2H2_1"/>
    <property type="match status" value="1"/>
</dbReference>
<dbReference type="InterPro" id="IPR038905">
    <property type="entry name" value="ARMC2"/>
</dbReference>
<reference evidence="3" key="1">
    <citation type="submission" date="2019-06" db="EMBL/GenBank/DDBJ databases">
        <authorList>
            <person name="Zheng W."/>
        </authorList>
    </citation>
    <scope>NUCLEOTIDE SEQUENCE</scope>
    <source>
        <strain evidence="3">QDHG01</strain>
    </source>
</reference>
<dbReference type="InterPro" id="IPR013087">
    <property type="entry name" value="Znf_C2H2_type"/>
</dbReference>
<dbReference type="InterPro" id="IPR000225">
    <property type="entry name" value="Armadillo"/>
</dbReference>
<dbReference type="SMART" id="SM00185">
    <property type="entry name" value="ARM"/>
    <property type="match status" value="5"/>
</dbReference>
<feature type="domain" description="C2H2-type" evidence="2">
    <location>
        <begin position="478"/>
        <end position="507"/>
    </location>
</feature>
<dbReference type="InterPro" id="IPR011989">
    <property type="entry name" value="ARM-like"/>
</dbReference>
<dbReference type="SUPFAM" id="SSF48371">
    <property type="entry name" value="ARM repeat"/>
    <property type="match status" value="1"/>
</dbReference>
<dbReference type="PANTHER" id="PTHR21356">
    <property type="entry name" value="ARMADILLO REPEAT CONTAINING 2"/>
    <property type="match status" value="1"/>
</dbReference>
<dbReference type="PROSITE" id="PS50157">
    <property type="entry name" value="ZINC_FINGER_C2H2_2"/>
    <property type="match status" value="1"/>
</dbReference>
<dbReference type="EMBL" id="RRYP01001399">
    <property type="protein sequence ID" value="TNV86007.1"/>
    <property type="molecule type" value="Genomic_DNA"/>
</dbReference>
<keyword evidence="1" id="KW-0862">Zinc</keyword>